<dbReference type="PANTHER" id="PTHR30537:SF5">
    <property type="entry name" value="HTH-TYPE TRANSCRIPTIONAL ACTIVATOR TTDR-RELATED"/>
    <property type="match status" value="1"/>
</dbReference>
<dbReference type="SUPFAM" id="SSF53850">
    <property type="entry name" value="Periplasmic binding protein-like II"/>
    <property type="match status" value="1"/>
</dbReference>
<dbReference type="Gene3D" id="1.10.10.10">
    <property type="entry name" value="Winged helix-like DNA-binding domain superfamily/Winged helix DNA-binding domain"/>
    <property type="match status" value="1"/>
</dbReference>
<evidence type="ECO:0000256" key="2">
    <source>
        <dbReference type="ARBA" id="ARBA00023015"/>
    </source>
</evidence>
<dbReference type="InterPro" id="IPR058163">
    <property type="entry name" value="LysR-type_TF_proteobact-type"/>
</dbReference>
<sequence length="312" mass="34078">MPDRFSEILSFIKIAESGSLSEAARRLGLSLAATSRRLSQLETRLGVALVRRNSRNLTLTEEGAVFYERAGQALADMDHAESAVMRAATEAAGVLRVVTTVSVGRSRLAPMLQHYAMLHPEVTIHVETAAQLGNIVETGHDIAICFDPPADSALTMKRLADNPRVICASPAYIARRGEPRRIMDLTMHDTIAVESGQQDAWRMIDLAGVRPRRTLRTNDGEVARLWALDGAGVVIKSLWDVAEDLRAGRLQQVMKTIVLPSSPIVALYVARQGETAKVRSCVDFLARCLRQERGETIAVSGQTSPAPQRAFS</sequence>
<reference evidence="6 7" key="1">
    <citation type="journal article" date="2013" name="Genome Announc.">
        <title>Draft Genome Sequence of Sphingobium ummariense Strain RL-3, a Hexachlorocyclohexane-Degrading Bacterium.</title>
        <authorList>
            <person name="Kohli P."/>
            <person name="Dua A."/>
            <person name="Sangwan N."/>
            <person name="Oldach P."/>
            <person name="Khurana J.P."/>
            <person name="Lal R."/>
        </authorList>
    </citation>
    <scope>NUCLEOTIDE SEQUENCE [LARGE SCALE GENOMIC DNA]</scope>
    <source>
        <strain evidence="6 7">RL-3</strain>
    </source>
</reference>
<dbReference type="PROSITE" id="PS50931">
    <property type="entry name" value="HTH_LYSR"/>
    <property type="match status" value="1"/>
</dbReference>
<keyword evidence="4" id="KW-0804">Transcription</keyword>
<organism evidence="6 7">
    <name type="scientific">Sphingobium ummariense RL-3</name>
    <dbReference type="NCBI Taxonomy" id="1346791"/>
    <lineage>
        <taxon>Bacteria</taxon>
        <taxon>Pseudomonadati</taxon>
        <taxon>Pseudomonadota</taxon>
        <taxon>Alphaproteobacteria</taxon>
        <taxon>Sphingomonadales</taxon>
        <taxon>Sphingomonadaceae</taxon>
        <taxon>Sphingobium</taxon>
    </lineage>
</organism>
<dbReference type="InterPro" id="IPR036388">
    <property type="entry name" value="WH-like_DNA-bd_sf"/>
</dbReference>
<protein>
    <recommendedName>
        <fullName evidence="5">HTH lysR-type domain-containing protein</fullName>
    </recommendedName>
</protein>
<dbReference type="InterPro" id="IPR000847">
    <property type="entry name" value="LysR_HTH_N"/>
</dbReference>
<dbReference type="GO" id="GO:0003700">
    <property type="term" value="F:DNA-binding transcription factor activity"/>
    <property type="evidence" value="ECO:0007669"/>
    <property type="project" value="InterPro"/>
</dbReference>
<gene>
    <name evidence="6" type="ORF">M529_13110</name>
</gene>
<dbReference type="FunFam" id="1.10.10.10:FF:000001">
    <property type="entry name" value="LysR family transcriptional regulator"/>
    <property type="match status" value="1"/>
</dbReference>
<name>T0KEB2_9SPHN</name>
<dbReference type="Proteomes" id="UP000015523">
    <property type="component" value="Unassembled WGS sequence"/>
</dbReference>
<dbReference type="PATRIC" id="fig|1346791.3.peg.2521"/>
<keyword evidence="2" id="KW-0805">Transcription regulation</keyword>
<dbReference type="Pfam" id="PF03466">
    <property type="entry name" value="LysR_substrate"/>
    <property type="match status" value="1"/>
</dbReference>
<evidence type="ECO:0000256" key="4">
    <source>
        <dbReference type="ARBA" id="ARBA00023163"/>
    </source>
</evidence>
<dbReference type="Pfam" id="PF00126">
    <property type="entry name" value="HTH_1"/>
    <property type="match status" value="1"/>
</dbReference>
<dbReference type="GO" id="GO:0003677">
    <property type="term" value="F:DNA binding"/>
    <property type="evidence" value="ECO:0007669"/>
    <property type="project" value="UniProtKB-KW"/>
</dbReference>
<dbReference type="Gene3D" id="3.40.190.290">
    <property type="match status" value="1"/>
</dbReference>
<dbReference type="PANTHER" id="PTHR30537">
    <property type="entry name" value="HTH-TYPE TRANSCRIPTIONAL REGULATOR"/>
    <property type="match status" value="1"/>
</dbReference>
<dbReference type="eggNOG" id="COG0583">
    <property type="taxonomic scope" value="Bacteria"/>
</dbReference>
<dbReference type="STRING" id="1346791.M529_13110"/>
<evidence type="ECO:0000256" key="3">
    <source>
        <dbReference type="ARBA" id="ARBA00023125"/>
    </source>
</evidence>
<dbReference type="EMBL" id="AUWY01000091">
    <property type="protein sequence ID" value="EQB31713.1"/>
    <property type="molecule type" value="Genomic_DNA"/>
</dbReference>
<dbReference type="SUPFAM" id="SSF46785">
    <property type="entry name" value="Winged helix' DNA-binding domain"/>
    <property type="match status" value="1"/>
</dbReference>
<dbReference type="RefSeq" id="WP_021318413.1">
    <property type="nucleotide sequence ID" value="NZ_AUWY01000091.1"/>
</dbReference>
<keyword evidence="3" id="KW-0238">DNA-binding</keyword>
<evidence type="ECO:0000259" key="5">
    <source>
        <dbReference type="PROSITE" id="PS50931"/>
    </source>
</evidence>
<comment type="caution">
    <text evidence="6">The sequence shown here is derived from an EMBL/GenBank/DDBJ whole genome shotgun (WGS) entry which is preliminary data.</text>
</comment>
<evidence type="ECO:0000256" key="1">
    <source>
        <dbReference type="ARBA" id="ARBA00009437"/>
    </source>
</evidence>
<accession>T0KEB2</accession>
<evidence type="ECO:0000313" key="6">
    <source>
        <dbReference type="EMBL" id="EQB31713.1"/>
    </source>
</evidence>
<keyword evidence="7" id="KW-1185">Reference proteome</keyword>
<dbReference type="AlphaFoldDB" id="T0KEB2"/>
<dbReference type="OrthoDB" id="9786526at2"/>
<evidence type="ECO:0000313" key="7">
    <source>
        <dbReference type="Proteomes" id="UP000015523"/>
    </source>
</evidence>
<comment type="similarity">
    <text evidence="1">Belongs to the LysR transcriptional regulatory family.</text>
</comment>
<feature type="domain" description="HTH lysR-type" evidence="5">
    <location>
        <begin position="11"/>
        <end position="60"/>
    </location>
</feature>
<dbReference type="InterPro" id="IPR005119">
    <property type="entry name" value="LysR_subst-bd"/>
</dbReference>
<proteinExistence type="inferred from homology"/>
<dbReference type="InterPro" id="IPR036390">
    <property type="entry name" value="WH_DNA-bd_sf"/>
</dbReference>